<proteinExistence type="inferred from homology"/>
<evidence type="ECO:0000313" key="14">
    <source>
        <dbReference type="Proteomes" id="UP000224044"/>
    </source>
</evidence>
<protein>
    <recommendedName>
        <fullName evidence="6 12">Diaminobutyrate--2-oxoglutarate transaminase</fullName>
        <ecNumber evidence="5 12">2.6.1.76</ecNumber>
    </recommendedName>
    <alternativeName>
        <fullName evidence="12">DABA aminotransferase</fullName>
    </alternativeName>
</protein>
<dbReference type="Pfam" id="PF00202">
    <property type="entry name" value="Aminotran_3"/>
    <property type="match status" value="1"/>
</dbReference>
<keyword evidence="8 12" id="KW-0808">Transferase</keyword>
<dbReference type="Proteomes" id="UP000224044">
    <property type="component" value="Unassembled WGS sequence"/>
</dbReference>
<dbReference type="CDD" id="cd00610">
    <property type="entry name" value="OAT_like"/>
    <property type="match status" value="1"/>
</dbReference>
<keyword evidence="7 12" id="KW-0032">Aminotransferase</keyword>
<dbReference type="NCBIfam" id="TIGR00709">
    <property type="entry name" value="dat"/>
    <property type="match status" value="1"/>
</dbReference>
<dbReference type="InterPro" id="IPR049704">
    <property type="entry name" value="Aminotrans_3_PPA_site"/>
</dbReference>
<reference evidence="13 14" key="1">
    <citation type="submission" date="2017-09" db="EMBL/GenBank/DDBJ databases">
        <title>Large-scale bioinformatics analysis of Bacillus genomes uncovers conserved roles of natural products in bacterial physiology.</title>
        <authorList>
            <consortium name="Agbiome Team Llc"/>
            <person name="Bleich R.M."/>
            <person name="Grubbs K.J."/>
            <person name="Santa Maria K.C."/>
            <person name="Allen S.E."/>
            <person name="Farag S."/>
            <person name="Shank E.A."/>
            <person name="Bowers A."/>
        </authorList>
    </citation>
    <scope>NUCLEOTIDE SEQUENCE [LARGE SCALE GENOMIC DNA]</scope>
    <source>
        <strain evidence="13 14">AFS042148</strain>
    </source>
</reference>
<evidence type="ECO:0000256" key="3">
    <source>
        <dbReference type="ARBA" id="ARBA00004946"/>
    </source>
</evidence>
<evidence type="ECO:0000256" key="12">
    <source>
        <dbReference type="RuleBase" id="RU365034"/>
    </source>
</evidence>
<dbReference type="GO" id="GO:0045303">
    <property type="term" value="F:diaminobutyrate-2-oxoglutarate transaminase activity"/>
    <property type="evidence" value="ECO:0007669"/>
    <property type="project" value="UniProtKB-EC"/>
</dbReference>
<dbReference type="PIRSF" id="PIRSF000521">
    <property type="entry name" value="Transaminase_4ab_Lys_Orn"/>
    <property type="match status" value="1"/>
</dbReference>
<dbReference type="EMBL" id="NUSY01000057">
    <property type="protein sequence ID" value="PHE05835.1"/>
    <property type="molecule type" value="Genomic_DNA"/>
</dbReference>
<dbReference type="NCBIfam" id="NF006733">
    <property type="entry name" value="PRK09264.1"/>
    <property type="match status" value="1"/>
</dbReference>
<comment type="cofactor">
    <cofactor evidence="1 12">
        <name>pyridoxal 5'-phosphate</name>
        <dbReference type="ChEBI" id="CHEBI:597326"/>
    </cofactor>
</comment>
<comment type="pathway">
    <text evidence="3 12">Amine and polyamine biosynthesis; ectoine biosynthesis; L-ectoine from L-aspartate 4-semialdehyde: step 1/3.</text>
</comment>
<keyword evidence="9 11" id="KW-0663">Pyridoxal phosphate</keyword>
<evidence type="ECO:0000256" key="5">
    <source>
        <dbReference type="ARBA" id="ARBA00013155"/>
    </source>
</evidence>
<evidence type="ECO:0000256" key="7">
    <source>
        <dbReference type="ARBA" id="ARBA00022576"/>
    </source>
</evidence>
<sequence>MLNESQYTDLNVFEDLESSVRSYSRCFPTVFDCSKGFKIWGENGKEYIDFFAGAGALNYGHNDPYMKKQLLDYIQKDGIAHSLDMGTMAKANFLIKFQDVILSKRGLNYKIMFPGPTGTNAVESALKIARKITGRTGVFSFTNSFHGMSIGSLSVSSNRKKRKGAGVPLNNGVSLPYENYINGFDSLEYLRKILNDNGSGIEIPAAIIVETVQGEGGLHKMSFEWLRELRKICDEFDILLIIDDIQTGCGRTGTFFSFEPANISPDVICLSKSISGYGLPMSLTLIKPEFDNWFPGEHNGTFRGNNLAFVTGTAALKYWENTKFEESIQKKADKLSKDLHGLIEKYPEIEGEHRGRGLIQGIYCKKNGLAERVCATAFENGLICETSGSDSQVIKIIPPLIIDSDGLQRGLDIIEYSIQQNLSHSYK</sequence>
<evidence type="ECO:0000256" key="6">
    <source>
        <dbReference type="ARBA" id="ARBA00014798"/>
    </source>
</evidence>
<evidence type="ECO:0000256" key="9">
    <source>
        <dbReference type="ARBA" id="ARBA00022898"/>
    </source>
</evidence>
<dbReference type="InterPro" id="IPR012773">
    <property type="entry name" value="Ectoine_EctB"/>
</dbReference>
<organism evidence="13 14">
    <name type="scientific">Bacillus toyonensis</name>
    <dbReference type="NCBI Taxonomy" id="155322"/>
    <lineage>
        <taxon>Bacteria</taxon>
        <taxon>Bacillati</taxon>
        <taxon>Bacillota</taxon>
        <taxon>Bacilli</taxon>
        <taxon>Bacillales</taxon>
        <taxon>Bacillaceae</taxon>
        <taxon>Bacillus</taxon>
        <taxon>Bacillus cereus group</taxon>
    </lineage>
</organism>
<dbReference type="PANTHER" id="PTHR43552:SF2">
    <property type="entry name" value="DIAMINOBUTYRATE--2-OXOGLUTARATE TRANSAMINASE"/>
    <property type="match status" value="1"/>
</dbReference>
<dbReference type="AlphaFoldDB" id="A0AAP8EYF7"/>
<evidence type="ECO:0000313" key="13">
    <source>
        <dbReference type="EMBL" id="PHE05835.1"/>
    </source>
</evidence>
<dbReference type="GO" id="GO:0047307">
    <property type="term" value="F:diaminobutyrate-pyruvate transaminase activity"/>
    <property type="evidence" value="ECO:0007669"/>
    <property type="project" value="InterPro"/>
</dbReference>
<dbReference type="PANTHER" id="PTHR43552">
    <property type="entry name" value="DIAMINOBUTYRATE--2-OXOGLUTARATE AMINOTRANSFERASE"/>
    <property type="match status" value="1"/>
</dbReference>
<dbReference type="EC" id="2.6.1.76" evidence="5 12"/>
<evidence type="ECO:0000256" key="8">
    <source>
        <dbReference type="ARBA" id="ARBA00022679"/>
    </source>
</evidence>
<evidence type="ECO:0000256" key="1">
    <source>
        <dbReference type="ARBA" id="ARBA00001933"/>
    </source>
</evidence>
<dbReference type="NCBIfam" id="TIGR02407">
    <property type="entry name" value="ectoine_ectB"/>
    <property type="match status" value="1"/>
</dbReference>
<evidence type="ECO:0000256" key="4">
    <source>
        <dbReference type="ARBA" id="ARBA00008954"/>
    </source>
</evidence>
<accession>A0AAP8EYF7</accession>
<comment type="similarity">
    <text evidence="4 11">Belongs to the class-III pyridoxal-phosphate-dependent aminotransferase family.</text>
</comment>
<gene>
    <name evidence="13" type="primary">ectB</name>
    <name evidence="13" type="ORF">COF62_29385</name>
</gene>
<dbReference type="Gene3D" id="3.40.640.10">
    <property type="entry name" value="Type I PLP-dependent aspartate aminotransferase-like (Major domain)"/>
    <property type="match status" value="1"/>
</dbReference>
<comment type="catalytic activity">
    <reaction evidence="10 12">
        <text>L-2,4-diaminobutanoate + 2-oxoglutarate = L-aspartate 4-semialdehyde + L-glutamate</text>
        <dbReference type="Rhea" id="RHEA:11160"/>
        <dbReference type="ChEBI" id="CHEBI:16810"/>
        <dbReference type="ChEBI" id="CHEBI:29985"/>
        <dbReference type="ChEBI" id="CHEBI:58761"/>
        <dbReference type="ChEBI" id="CHEBI:537519"/>
        <dbReference type="EC" id="2.6.1.76"/>
    </reaction>
</comment>
<name>A0AAP8EYF7_9BACI</name>
<dbReference type="InterPro" id="IPR004637">
    <property type="entry name" value="Dat"/>
</dbReference>
<evidence type="ECO:0000256" key="2">
    <source>
        <dbReference type="ARBA" id="ARBA00002189"/>
    </source>
</evidence>
<dbReference type="SUPFAM" id="SSF53383">
    <property type="entry name" value="PLP-dependent transferases"/>
    <property type="match status" value="1"/>
</dbReference>
<dbReference type="InterPro" id="IPR005814">
    <property type="entry name" value="Aminotrans_3"/>
</dbReference>
<dbReference type="GO" id="GO:0019491">
    <property type="term" value="P:ectoine biosynthetic process"/>
    <property type="evidence" value="ECO:0007669"/>
    <property type="project" value="InterPro"/>
</dbReference>
<comment type="caution">
    <text evidence="13">The sequence shown here is derived from an EMBL/GenBank/DDBJ whole genome shotgun (WGS) entry which is preliminary data.</text>
</comment>
<dbReference type="RefSeq" id="WP_061529732.1">
    <property type="nucleotide sequence ID" value="NZ_JARMQX010000002.1"/>
</dbReference>
<dbReference type="PROSITE" id="PS00600">
    <property type="entry name" value="AA_TRANSFER_CLASS_3"/>
    <property type="match status" value="1"/>
</dbReference>
<evidence type="ECO:0000256" key="11">
    <source>
        <dbReference type="RuleBase" id="RU003560"/>
    </source>
</evidence>
<dbReference type="InterPro" id="IPR015421">
    <property type="entry name" value="PyrdxlP-dep_Trfase_major"/>
</dbReference>
<dbReference type="Gene3D" id="3.90.1150.10">
    <property type="entry name" value="Aspartate Aminotransferase, domain 1"/>
    <property type="match status" value="1"/>
</dbReference>
<dbReference type="GO" id="GO:0030170">
    <property type="term" value="F:pyridoxal phosphate binding"/>
    <property type="evidence" value="ECO:0007669"/>
    <property type="project" value="InterPro"/>
</dbReference>
<dbReference type="InterPro" id="IPR015422">
    <property type="entry name" value="PyrdxlP-dep_Trfase_small"/>
</dbReference>
<dbReference type="InterPro" id="IPR015424">
    <property type="entry name" value="PyrdxlP-dep_Trfase"/>
</dbReference>
<evidence type="ECO:0000256" key="10">
    <source>
        <dbReference type="ARBA" id="ARBA00049111"/>
    </source>
</evidence>
<comment type="function">
    <text evidence="2 12">Catalyzes reversively the conversion of L-aspartate beta-semialdehyde (ASA) to L-2,4-diaminobutyrate (DABA) by transamination with L-glutamate.</text>
</comment>